<dbReference type="CDD" id="cd04332">
    <property type="entry name" value="YbaK_like"/>
    <property type="match status" value="1"/>
</dbReference>
<dbReference type="PANTHER" id="PTHR30411">
    <property type="entry name" value="CYTOPLASMIC PROTEIN"/>
    <property type="match status" value="1"/>
</dbReference>
<dbReference type="PANTHER" id="PTHR30411:SF4">
    <property type="entry name" value="YBAK_AMINOACYL-TRNA SYNTHETASE-ASSOCIATED DOMAIN-CONTAINING PROTEIN"/>
    <property type="match status" value="1"/>
</dbReference>
<feature type="domain" description="YbaK/aminoacyl-tRNA synthetase-associated" evidence="1">
    <location>
        <begin position="85"/>
        <end position="186"/>
    </location>
</feature>
<evidence type="ECO:0000259" key="1">
    <source>
        <dbReference type="Pfam" id="PF04073"/>
    </source>
</evidence>
<sequence length="199" mass="23078">MESLVKRIKALPMSDIEIELWYYFRKLRVASAQIKRAQSNYYDLTLEQRREFLNAPSTYHLCKTIVMENTAYDESASKDPFYPKHVAVIVQYEGRMNAERVMKFMKDYQNANSPHKLPRKAFHFRLADEEVAKELTGYGYNAITPFLMKTNIPIIISKSVTELTPKFFWMGGGEVELKLGMSVDEFLGLTKAHIVDIGY</sequence>
<comment type="caution">
    <text evidence="2">The sequence shown here is derived from an EMBL/GenBank/DDBJ whole genome shotgun (WGS) entry which is preliminary data.</text>
</comment>
<gene>
    <name evidence="2" type="ORF">SteCoe_36338</name>
</gene>
<reference evidence="2 3" key="1">
    <citation type="submission" date="2016-11" db="EMBL/GenBank/DDBJ databases">
        <title>The macronuclear genome of Stentor coeruleus: a giant cell with tiny introns.</title>
        <authorList>
            <person name="Slabodnick M."/>
            <person name="Ruby J.G."/>
            <person name="Reiff S.B."/>
            <person name="Swart E.C."/>
            <person name="Gosai S."/>
            <person name="Prabakaran S."/>
            <person name="Witkowska E."/>
            <person name="Larue G.E."/>
            <person name="Fisher S."/>
            <person name="Freeman R.M."/>
            <person name="Gunawardena J."/>
            <person name="Chu W."/>
            <person name="Stover N.A."/>
            <person name="Gregory B.D."/>
            <person name="Nowacki M."/>
            <person name="Derisi J."/>
            <person name="Roy S.W."/>
            <person name="Marshall W.F."/>
            <person name="Sood P."/>
        </authorList>
    </citation>
    <scope>NUCLEOTIDE SEQUENCE [LARGE SCALE GENOMIC DNA]</scope>
    <source>
        <strain evidence="2">WM001</strain>
    </source>
</reference>
<dbReference type="InterPro" id="IPR036754">
    <property type="entry name" value="YbaK/aa-tRNA-synt-asso_dom_sf"/>
</dbReference>
<accession>A0A1R2AQD0</accession>
<dbReference type="GO" id="GO:0002161">
    <property type="term" value="F:aminoacyl-tRNA deacylase activity"/>
    <property type="evidence" value="ECO:0007669"/>
    <property type="project" value="InterPro"/>
</dbReference>
<dbReference type="InterPro" id="IPR007214">
    <property type="entry name" value="YbaK/aa-tRNA-synth-assoc-dom"/>
</dbReference>
<evidence type="ECO:0000313" key="3">
    <source>
        <dbReference type="Proteomes" id="UP000187209"/>
    </source>
</evidence>
<proteinExistence type="predicted"/>
<name>A0A1R2AQD0_9CILI</name>
<protein>
    <recommendedName>
        <fullName evidence="1">YbaK/aminoacyl-tRNA synthetase-associated domain-containing protein</fullName>
    </recommendedName>
</protein>
<dbReference type="SUPFAM" id="SSF55826">
    <property type="entry name" value="YbaK/ProRS associated domain"/>
    <property type="match status" value="1"/>
</dbReference>
<organism evidence="2 3">
    <name type="scientific">Stentor coeruleus</name>
    <dbReference type="NCBI Taxonomy" id="5963"/>
    <lineage>
        <taxon>Eukaryota</taxon>
        <taxon>Sar</taxon>
        <taxon>Alveolata</taxon>
        <taxon>Ciliophora</taxon>
        <taxon>Postciliodesmatophora</taxon>
        <taxon>Heterotrichea</taxon>
        <taxon>Heterotrichida</taxon>
        <taxon>Stentoridae</taxon>
        <taxon>Stentor</taxon>
    </lineage>
</organism>
<keyword evidence="3" id="KW-1185">Reference proteome</keyword>
<dbReference type="EMBL" id="MPUH01001649">
    <property type="protein sequence ID" value="OMJ66721.1"/>
    <property type="molecule type" value="Genomic_DNA"/>
</dbReference>
<dbReference type="Gene3D" id="3.90.960.10">
    <property type="entry name" value="YbaK/aminoacyl-tRNA synthetase-associated domain"/>
    <property type="match status" value="1"/>
</dbReference>
<dbReference type="Pfam" id="PF04073">
    <property type="entry name" value="tRNA_edit"/>
    <property type="match status" value="1"/>
</dbReference>
<evidence type="ECO:0000313" key="2">
    <source>
        <dbReference type="EMBL" id="OMJ66721.1"/>
    </source>
</evidence>
<dbReference type="OrthoDB" id="1058301at2759"/>
<dbReference type="AlphaFoldDB" id="A0A1R2AQD0"/>
<dbReference type="Proteomes" id="UP000187209">
    <property type="component" value="Unassembled WGS sequence"/>
</dbReference>